<feature type="compositionally biased region" description="Low complexity" evidence="1">
    <location>
        <begin position="651"/>
        <end position="672"/>
    </location>
</feature>
<keyword evidence="4" id="KW-1185">Reference proteome</keyword>
<evidence type="ECO:0000256" key="1">
    <source>
        <dbReference type="SAM" id="MobiDB-lite"/>
    </source>
</evidence>
<dbReference type="RefSeq" id="WP_220202439.1">
    <property type="nucleotide sequence ID" value="NZ_BNJK01000001.1"/>
</dbReference>
<keyword evidence="2" id="KW-1133">Transmembrane helix</keyword>
<evidence type="ECO:0000256" key="2">
    <source>
        <dbReference type="SAM" id="Phobius"/>
    </source>
</evidence>
<feature type="compositionally biased region" description="Basic and acidic residues" evidence="1">
    <location>
        <begin position="588"/>
        <end position="598"/>
    </location>
</feature>
<dbReference type="InterPro" id="IPR051162">
    <property type="entry name" value="T4SS_component"/>
</dbReference>
<sequence length="686" mass="78239">MSTEHRKNHNAGGHDSWWVVLCALFVVALCLTGLPALLIGFVAQRTISSRLHWRLSFFLWFLLLLPSAFLLYQHYQHGLQGMLTKVFTDYILAVEHHQEDLAHWPIALLWAETWPLWLHTLIGTPFVGFWFEITSHMTSNTTKQLVQQEHRREHAIARAQQQARKRTRQPEQVADVVGDAMVVGIPIKDVEQGSIPMRDPFWTRHKRFTFPLSALRLHSTILGTSGSGKTETVFRICYGARKAYKLQVIYLDAKGETKREEEQAEDNAARFVAAMTAAGAHNVKVFPSLHLDGWKGDVVALKNRLLSVIDLSESAYYGDVAANVVDLALSAPTTPRTSRHFLANLQFERLKAIYQNDPRQYQRVLNLDKKLLQQVEMRYQVFFRAMQGQLDGTLDYCNVDAAYLRVRGFVLRDEAPRLGRFLVADFMHYVAERRHPGTKTLFVIDEFGALHLREETSLLFEQARSFGGSLVIAAQGYSALGPEEYASRILDSCSTYILHACTNPMSIIERVGKKFRLETSWSEDEEGFPRKHLRTTRDWKIPSDAVIQQETGQAFWSYRGHTQQVQTIQVPLDTEQVREGWGEIRRQEELQRRREQQTQKKRNTTNADKKSLNDAASNPQQNTPSGNTQKSRNGSKTLPNKKQKPEQENIPTSSLALPLPKPTLLTTSTSTMPPTPDLDDDEPDQL</sequence>
<evidence type="ECO:0000313" key="3">
    <source>
        <dbReference type="EMBL" id="GHO91550.1"/>
    </source>
</evidence>
<dbReference type="SUPFAM" id="SSF52540">
    <property type="entry name" value="P-loop containing nucleoside triphosphate hydrolases"/>
    <property type="match status" value="1"/>
</dbReference>
<evidence type="ECO:0000313" key="4">
    <source>
        <dbReference type="Proteomes" id="UP000597444"/>
    </source>
</evidence>
<dbReference type="PANTHER" id="PTHR30121:SF6">
    <property type="entry name" value="SLR6007 PROTEIN"/>
    <property type="match status" value="1"/>
</dbReference>
<feature type="compositionally biased region" description="Polar residues" evidence="1">
    <location>
        <begin position="614"/>
        <end position="640"/>
    </location>
</feature>
<dbReference type="Gene3D" id="3.40.50.300">
    <property type="entry name" value="P-loop containing nucleotide triphosphate hydrolases"/>
    <property type="match status" value="2"/>
</dbReference>
<dbReference type="PANTHER" id="PTHR30121">
    <property type="entry name" value="UNCHARACTERIZED PROTEIN YJGR-RELATED"/>
    <property type="match status" value="1"/>
</dbReference>
<dbReference type="AlphaFoldDB" id="A0A8J3IFH4"/>
<feature type="transmembrane region" description="Helical" evidence="2">
    <location>
        <begin position="17"/>
        <end position="43"/>
    </location>
</feature>
<organism evidence="3 4">
    <name type="scientific">Reticulibacter mediterranei</name>
    <dbReference type="NCBI Taxonomy" id="2778369"/>
    <lineage>
        <taxon>Bacteria</taxon>
        <taxon>Bacillati</taxon>
        <taxon>Chloroflexota</taxon>
        <taxon>Ktedonobacteria</taxon>
        <taxon>Ktedonobacterales</taxon>
        <taxon>Reticulibacteraceae</taxon>
        <taxon>Reticulibacter</taxon>
    </lineage>
</organism>
<feature type="transmembrane region" description="Helical" evidence="2">
    <location>
        <begin position="55"/>
        <end position="75"/>
    </location>
</feature>
<keyword evidence="2" id="KW-0812">Transmembrane</keyword>
<dbReference type="Proteomes" id="UP000597444">
    <property type="component" value="Unassembled WGS sequence"/>
</dbReference>
<dbReference type="EMBL" id="BNJK01000001">
    <property type="protein sequence ID" value="GHO91550.1"/>
    <property type="molecule type" value="Genomic_DNA"/>
</dbReference>
<gene>
    <name evidence="3" type="ORF">KSF_015980</name>
</gene>
<protein>
    <recommendedName>
        <fullName evidence="5">TraD/TraG TraM recognition site domain-containing protein</fullName>
    </recommendedName>
</protein>
<evidence type="ECO:0008006" key="5">
    <source>
        <dbReference type="Google" id="ProtNLM"/>
    </source>
</evidence>
<feature type="region of interest" description="Disordered" evidence="1">
    <location>
        <begin position="588"/>
        <end position="686"/>
    </location>
</feature>
<reference evidence="3" key="1">
    <citation type="submission" date="2020-10" db="EMBL/GenBank/DDBJ databases">
        <title>Taxonomic study of unclassified bacteria belonging to the class Ktedonobacteria.</title>
        <authorList>
            <person name="Yabe S."/>
            <person name="Wang C.M."/>
            <person name="Zheng Y."/>
            <person name="Sakai Y."/>
            <person name="Cavaletti L."/>
            <person name="Monciardini P."/>
            <person name="Donadio S."/>
        </authorList>
    </citation>
    <scope>NUCLEOTIDE SEQUENCE</scope>
    <source>
        <strain evidence="3">ID150040</strain>
    </source>
</reference>
<feature type="compositionally biased region" description="Acidic residues" evidence="1">
    <location>
        <begin position="677"/>
        <end position="686"/>
    </location>
</feature>
<proteinExistence type="predicted"/>
<dbReference type="InterPro" id="IPR027417">
    <property type="entry name" value="P-loop_NTPase"/>
</dbReference>
<accession>A0A8J3IFH4</accession>
<name>A0A8J3IFH4_9CHLR</name>
<comment type="caution">
    <text evidence="3">The sequence shown here is derived from an EMBL/GenBank/DDBJ whole genome shotgun (WGS) entry which is preliminary data.</text>
</comment>
<keyword evidence="2" id="KW-0472">Membrane</keyword>